<gene>
    <name evidence="3" type="ORF">EX30DRAFT_365483</name>
</gene>
<dbReference type="Proteomes" id="UP000298138">
    <property type="component" value="Unassembled WGS sequence"/>
</dbReference>
<protein>
    <submittedName>
        <fullName evidence="3">Uncharacterized protein</fullName>
    </submittedName>
</protein>
<keyword evidence="2" id="KW-0732">Signal</keyword>
<evidence type="ECO:0000256" key="1">
    <source>
        <dbReference type="SAM" id="MobiDB-lite"/>
    </source>
</evidence>
<evidence type="ECO:0000313" key="3">
    <source>
        <dbReference type="EMBL" id="TGZ79168.1"/>
    </source>
</evidence>
<evidence type="ECO:0000313" key="4">
    <source>
        <dbReference type="Proteomes" id="UP000298138"/>
    </source>
</evidence>
<feature type="chain" id="PRO_5020756191" evidence="2">
    <location>
        <begin position="26"/>
        <end position="271"/>
    </location>
</feature>
<reference evidence="3 4" key="1">
    <citation type="submission" date="2019-04" db="EMBL/GenBank/DDBJ databases">
        <title>Comparative genomics and transcriptomics to analyze fruiting body development in filamentous ascomycetes.</title>
        <authorList>
            <consortium name="DOE Joint Genome Institute"/>
            <person name="Lutkenhaus R."/>
            <person name="Traeger S."/>
            <person name="Breuer J."/>
            <person name="Kuo A."/>
            <person name="Lipzen A."/>
            <person name="Pangilinan J."/>
            <person name="Dilworth D."/>
            <person name="Sandor L."/>
            <person name="Poggeler S."/>
            <person name="Barry K."/>
            <person name="Grigoriev I.V."/>
            <person name="Nowrousian M."/>
        </authorList>
    </citation>
    <scope>NUCLEOTIDE SEQUENCE [LARGE SCALE GENOMIC DNA]</scope>
    <source>
        <strain evidence="3 4">CBS 389.68</strain>
    </source>
</reference>
<name>A0A4S2MSN0_9PEZI</name>
<accession>A0A4S2MSN0</accession>
<dbReference type="InParanoid" id="A0A4S2MSN0"/>
<organism evidence="3 4">
    <name type="scientific">Ascodesmis nigricans</name>
    <dbReference type="NCBI Taxonomy" id="341454"/>
    <lineage>
        <taxon>Eukaryota</taxon>
        <taxon>Fungi</taxon>
        <taxon>Dikarya</taxon>
        <taxon>Ascomycota</taxon>
        <taxon>Pezizomycotina</taxon>
        <taxon>Pezizomycetes</taxon>
        <taxon>Pezizales</taxon>
        <taxon>Ascodesmidaceae</taxon>
        <taxon>Ascodesmis</taxon>
    </lineage>
</organism>
<dbReference type="AlphaFoldDB" id="A0A4S2MSN0"/>
<keyword evidence="4" id="KW-1185">Reference proteome</keyword>
<sequence>MRFVAGSLFGLIFLLSDIGVNPAAGYTATFSYPCVDMRAPSQIRASPRESPNRNSGVMCPCKCEDMSYIEKTRLVGDNGLRSSGRPLTIPFANPEAPVTFNSEGYGKVALKTAQGGTTAAVLSLLFPPVSLPSSSYNTALVRIVQARKENYCNVESICQFWPDTTIEGVNALQNIFIYVNRDRNPEQTTPPPTELGAGKTPSPPKYQQGQDLTDWSVQDLVAKVKEWKASPSVPPPNRASRGSSGSISPLRLSPDPEQPRPVSRSGTTRRF</sequence>
<feature type="region of interest" description="Disordered" evidence="1">
    <location>
        <begin position="226"/>
        <end position="271"/>
    </location>
</feature>
<evidence type="ECO:0000256" key="2">
    <source>
        <dbReference type="SAM" id="SignalP"/>
    </source>
</evidence>
<feature type="region of interest" description="Disordered" evidence="1">
    <location>
        <begin position="183"/>
        <end position="213"/>
    </location>
</feature>
<proteinExistence type="predicted"/>
<feature type="signal peptide" evidence="2">
    <location>
        <begin position="1"/>
        <end position="25"/>
    </location>
</feature>
<dbReference type="EMBL" id="ML220134">
    <property type="protein sequence ID" value="TGZ79168.1"/>
    <property type="molecule type" value="Genomic_DNA"/>
</dbReference>